<protein>
    <submittedName>
        <fullName evidence="2">Uncharacterized protein</fullName>
    </submittedName>
</protein>
<feature type="compositionally biased region" description="Acidic residues" evidence="1">
    <location>
        <begin position="9"/>
        <end position="24"/>
    </location>
</feature>
<proteinExistence type="predicted"/>
<evidence type="ECO:0000256" key="1">
    <source>
        <dbReference type="SAM" id="MobiDB-lite"/>
    </source>
</evidence>
<sequence length="182" mass="21311">MSVLKDESYESIEEVLEESTEEEYSTNFDNTASTTTSEIDDMTLSLLMNKTLYKKYISKNEDSTNEYEEQSVLDNRMYRSKILDITAQMIDSPDLEISYDINKTFLAYTKKIVHYLKMKEVEKQNKYNFSNKEEEDDVLFGSIDESNTSNVENSSSFWGKERVVKKGSLPISNYDMRMFSKR</sequence>
<dbReference type="EMBL" id="MN740307">
    <property type="protein sequence ID" value="QHT99361.1"/>
    <property type="molecule type" value="Genomic_DNA"/>
</dbReference>
<evidence type="ECO:0000313" key="2">
    <source>
        <dbReference type="EMBL" id="QHT99361.1"/>
    </source>
</evidence>
<dbReference type="AlphaFoldDB" id="A0A6C0J134"/>
<feature type="region of interest" description="Disordered" evidence="1">
    <location>
        <begin position="1"/>
        <end position="32"/>
    </location>
</feature>
<accession>A0A6C0J134</accession>
<name>A0A6C0J134_9ZZZZ</name>
<organism evidence="2">
    <name type="scientific">viral metagenome</name>
    <dbReference type="NCBI Taxonomy" id="1070528"/>
    <lineage>
        <taxon>unclassified sequences</taxon>
        <taxon>metagenomes</taxon>
        <taxon>organismal metagenomes</taxon>
    </lineage>
</organism>
<reference evidence="2" key="1">
    <citation type="journal article" date="2020" name="Nature">
        <title>Giant virus diversity and host interactions through global metagenomics.</title>
        <authorList>
            <person name="Schulz F."/>
            <person name="Roux S."/>
            <person name="Paez-Espino D."/>
            <person name="Jungbluth S."/>
            <person name="Walsh D.A."/>
            <person name="Denef V.J."/>
            <person name="McMahon K.D."/>
            <person name="Konstantinidis K.T."/>
            <person name="Eloe-Fadrosh E.A."/>
            <person name="Kyrpides N.C."/>
            <person name="Woyke T."/>
        </authorList>
    </citation>
    <scope>NUCLEOTIDE SEQUENCE</scope>
    <source>
        <strain evidence="2">GVMAG-M-3300025699-48</strain>
    </source>
</reference>